<keyword evidence="11" id="KW-1185">Reference proteome</keyword>
<dbReference type="Pfam" id="PF13426">
    <property type="entry name" value="PAS_9"/>
    <property type="match status" value="1"/>
</dbReference>
<dbReference type="Proteomes" id="UP001149140">
    <property type="component" value="Unassembled WGS sequence"/>
</dbReference>
<dbReference type="GO" id="GO:0005524">
    <property type="term" value="F:ATP binding"/>
    <property type="evidence" value="ECO:0007669"/>
    <property type="project" value="UniProtKB-KW"/>
</dbReference>
<evidence type="ECO:0000256" key="6">
    <source>
        <dbReference type="ARBA" id="ARBA00022777"/>
    </source>
</evidence>
<proteinExistence type="predicted"/>
<comment type="catalytic activity">
    <reaction evidence="1">
        <text>ATP + protein L-histidine = ADP + protein N-phospho-L-histidine.</text>
        <dbReference type="EC" id="2.7.13.3"/>
    </reaction>
</comment>
<dbReference type="SMART" id="SM00091">
    <property type="entry name" value="PAS"/>
    <property type="match status" value="1"/>
</dbReference>
<keyword evidence="3" id="KW-0597">Phosphoprotein</keyword>
<sequence>MDDLLDAVLASVADAIYLVGARGEVRFVNPAGLAVLGYDRPEELIGRDSHSTIHFRHPDGSPFPAEDCPLLRARTSGRTVRVEQDWFVRRDGSMVPVGYASSPFSTEEGNGAVVVFRDITARLEEEAAHARAVAEEARAEEIAASRSRLVSAAAAERRRIGRDLHDGAQQRLVQALIRIEEARRVAPSPALDAAAEETRRAVRDLRDLAAGIHPAVLTDHGLAAAVEDLTADAVLPVELDLDPWRCSADVEAAAYFLIAEALTNIAKHAQASRAAVTAYRQNGELVVTVSDNGRGGANPIGGTGLHGLADRLAAIGGTLELKSPPGGGTLLLAKLPLA</sequence>
<evidence type="ECO:0000313" key="10">
    <source>
        <dbReference type="EMBL" id="MDA0159663.1"/>
    </source>
</evidence>
<dbReference type="GO" id="GO:0016020">
    <property type="term" value="C:membrane"/>
    <property type="evidence" value="ECO:0007669"/>
    <property type="project" value="InterPro"/>
</dbReference>
<evidence type="ECO:0000256" key="3">
    <source>
        <dbReference type="ARBA" id="ARBA00022553"/>
    </source>
</evidence>
<keyword evidence="6 10" id="KW-0418">Kinase</keyword>
<reference evidence="10" key="1">
    <citation type="submission" date="2022-10" db="EMBL/GenBank/DDBJ databases">
        <title>The WGS of Solirubrobacter ginsenosidimutans DSM 21036.</title>
        <authorList>
            <person name="Jiang Z."/>
        </authorList>
    </citation>
    <scope>NUCLEOTIDE SEQUENCE</scope>
    <source>
        <strain evidence="10">DSM 21036</strain>
    </source>
</reference>
<dbReference type="PROSITE" id="PS50112">
    <property type="entry name" value="PAS"/>
    <property type="match status" value="1"/>
</dbReference>
<evidence type="ECO:0000256" key="4">
    <source>
        <dbReference type="ARBA" id="ARBA00022679"/>
    </source>
</evidence>
<dbReference type="InterPro" id="IPR050482">
    <property type="entry name" value="Sensor_HK_TwoCompSys"/>
</dbReference>
<gene>
    <name evidence="10" type="ORF">OM076_05270</name>
</gene>
<organism evidence="10 11">
    <name type="scientific">Solirubrobacter ginsenosidimutans</name>
    <dbReference type="NCBI Taxonomy" id="490573"/>
    <lineage>
        <taxon>Bacteria</taxon>
        <taxon>Bacillati</taxon>
        <taxon>Actinomycetota</taxon>
        <taxon>Thermoleophilia</taxon>
        <taxon>Solirubrobacterales</taxon>
        <taxon>Solirubrobacteraceae</taxon>
        <taxon>Solirubrobacter</taxon>
    </lineage>
</organism>
<dbReference type="InterPro" id="IPR000014">
    <property type="entry name" value="PAS"/>
</dbReference>
<dbReference type="RefSeq" id="WP_270038428.1">
    <property type="nucleotide sequence ID" value="NZ_JAPDOD010000003.1"/>
</dbReference>
<dbReference type="InterPro" id="IPR035965">
    <property type="entry name" value="PAS-like_dom_sf"/>
</dbReference>
<evidence type="ECO:0000256" key="8">
    <source>
        <dbReference type="ARBA" id="ARBA00023012"/>
    </source>
</evidence>
<keyword evidence="8" id="KW-0902">Two-component regulatory system</keyword>
<dbReference type="CDD" id="cd16917">
    <property type="entry name" value="HATPase_UhpB-NarQ-NarX-like"/>
    <property type="match status" value="1"/>
</dbReference>
<dbReference type="Gene3D" id="3.30.450.20">
    <property type="entry name" value="PAS domain"/>
    <property type="match status" value="1"/>
</dbReference>
<dbReference type="Gene3D" id="3.30.565.10">
    <property type="entry name" value="Histidine kinase-like ATPase, C-terminal domain"/>
    <property type="match status" value="1"/>
</dbReference>
<evidence type="ECO:0000256" key="7">
    <source>
        <dbReference type="ARBA" id="ARBA00022840"/>
    </source>
</evidence>
<dbReference type="CDD" id="cd00130">
    <property type="entry name" value="PAS"/>
    <property type="match status" value="1"/>
</dbReference>
<dbReference type="InterPro" id="IPR036890">
    <property type="entry name" value="HATPase_C_sf"/>
</dbReference>
<dbReference type="SUPFAM" id="SSF55785">
    <property type="entry name" value="PYP-like sensor domain (PAS domain)"/>
    <property type="match status" value="1"/>
</dbReference>
<protein>
    <recommendedName>
        <fullName evidence="2">histidine kinase</fullName>
        <ecNumber evidence="2">2.7.13.3</ecNumber>
    </recommendedName>
</protein>
<feature type="domain" description="PAS" evidence="9">
    <location>
        <begin position="1"/>
        <end position="42"/>
    </location>
</feature>
<dbReference type="EC" id="2.7.13.3" evidence="2"/>
<dbReference type="InterPro" id="IPR011712">
    <property type="entry name" value="Sig_transdc_His_kin_sub3_dim/P"/>
</dbReference>
<dbReference type="PANTHER" id="PTHR24421">
    <property type="entry name" value="NITRATE/NITRITE SENSOR PROTEIN NARX-RELATED"/>
    <property type="match status" value="1"/>
</dbReference>
<dbReference type="PANTHER" id="PTHR24421:SF10">
    <property type="entry name" value="NITRATE_NITRITE SENSOR PROTEIN NARQ"/>
    <property type="match status" value="1"/>
</dbReference>
<evidence type="ECO:0000256" key="5">
    <source>
        <dbReference type="ARBA" id="ARBA00022741"/>
    </source>
</evidence>
<evidence type="ECO:0000313" key="11">
    <source>
        <dbReference type="Proteomes" id="UP001149140"/>
    </source>
</evidence>
<dbReference type="AlphaFoldDB" id="A0A9X3MR45"/>
<dbReference type="GO" id="GO:0000155">
    <property type="term" value="F:phosphorelay sensor kinase activity"/>
    <property type="evidence" value="ECO:0007669"/>
    <property type="project" value="InterPro"/>
</dbReference>
<comment type="caution">
    <text evidence="10">The sequence shown here is derived from an EMBL/GenBank/DDBJ whole genome shotgun (WGS) entry which is preliminary data.</text>
</comment>
<dbReference type="Pfam" id="PF02518">
    <property type="entry name" value="HATPase_c"/>
    <property type="match status" value="1"/>
</dbReference>
<keyword evidence="4" id="KW-0808">Transferase</keyword>
<dbReference type="NCBIfam" id="TIGR00229">
    <property type="entry name" value="sensory_box"/>
    <property type="match status" value="1"/>
</dbReference>
<dbReference type="Gene3D" id="1.20.5.1930">
    <property type="match status" value="1"/>
</dbReference>
<dbReference type="InterPro" id="IPR003594">
    <property type="entry name" value="HATPase_dom"/>
</dbReference>
<dbReference type="Pfam" id="PF07730">
    <property type="entry name" value="HisKA_3"/>
    <property type="match status" value="1"/>
</dbReference>
<keyword evidence="7" id="KW-0067">ATP-binding</keyword>
<dbReference type="EMBL" id="JAPDOD010000003">
    <property type="protein sequence ID" value="MDA0159663.1"/>
    <property type="molecule type" value="Genomic_DNA"/>
</dbReference>
<keyword evidence="5" id="KW-0547">Nucleotide-binding</keyword>
<dbReference type="SUPFAM" id="SSF55874">
    <property type="entry name" value="ATPase domain of HSP90 chaperone/DNA topoisomerase II/histidine kinase"/>
    <property type="match status" value="1"/>
</dbReference>
<name>A0A9X3MR45_9ACTN</name>
<evidence type="ECO:0000256" key="2">
    <source>
        <dbReference type="ARBA" id="ARBA00012438"/>
    </source>
</evidence>
<accession>A0A9X3MR45</accession>
<evidence type="ECO:0000259" key="9">
    <source>
        <dbReference type="PROSITE" id="PS50112"/>
    </source>
</evidence>
<dbReference type="GO" id="GO:0046983">
    <property type="term" value="F:protein dimerization activity"/>
    <property type="evidence" value="ECO:0007669"/>
    <property type="project" value="InterPro"/>
</dbReference>
<evidence type="ECO:0000256" key="1">
    <source>
        <dbReference type="ARBA" id="ARBA00000085"/>
    </source>
</evidence>